<feature type="region of interest" description="Disordered" evidence="3">
    <location>
        <begin position="324"/>
        <end position="353"/>
    </location>
</feature>
<evidence type="ECO:0000256" key="2">
    <source>
        <dbReference type="ARBA" id="ARBA00022729"/>
    </source>
</evidence>
<dbReference type="GO" id="GO:0030247">
    <property type="term" value="F:polysaccharide binding"/>
    <property type="evidence" value="ECO:0007669"/>
    <property type="project" value="InterPro"/>
</dbReference>
<dbReference type="PANTHER" id="PTHR33138:SF72">
    <property type="entry name" value="WALL-ASSOCIATED RECEPTOR KINASE CARBOXY-TERMINAL PROTEIN"/>
    <property type="match status" value="1"/>
</dbReference>
<evidence type="ECO:0000256" key="1">
    <source>
        <dbReference type="ARBA" id="ARBA00004167"/>
    </source>
</evidence>
<evidence type="ECO:0000313" key="6">
    <source>
        <dbReference type="EMBL" id="PIN23043.1"/>
    </source>
</evidence>
<dbReference type="Proteomes" id="UP000231279">
    <property type="component" value="Unassembled WGS sequence"/>
</dbReference>
<reference evidence="7" key="1">
    <citation type="journal article" date="2018" name="Gigascience">
        <title>Genome assembly of the Pink Ipe (Handroanthus impetiginosus, Bignoniaceae), a highly valued, ecologically keystone Neotropical timber forest tree.</title>
        <authorList>
            <person name="Silva-Junior O.B."/>
            <person name="Grattapaglia D."/>
            <person name="Novaes E."/>
            <person name="Collevatti R.G."/>
        </authorList>
    </citation>
    <scope>NUCLEOTIDE SEQUENCE [LARGE SCALE GENOMIC DNA]</scope>
    <source>
        <strain evidence="7">cv. UFG-1</strain>
    </source>
</reference>
<dbReference type="OrthoDB" id="912848at2759"/>
<dbReference type="AlphaFoldDB" id="A0A2G9HZX2"/>
<proteinExistence type="predicted"/>
<accession>A0A2G9HZX2</accession>
<evidence type="ECO:0000313" key="7">
    <source>
        <dbReference type="Proteomes" id="UP000231279"/>
    </source>
</evidence>
<feature type="domain" description="Wall-associated receptor kinase galacturonan-binding" evidence="5">
    <location>
        <begin position="36"/>
        <end position="97"/>
    </location>
</feature>
<feature type="compositionally biased region" description="Pro residues" evidence="3">
    <location>
        <begin position="334"/>
        <end position="346"/>
    </location>
</feature>
<comment type="caution">
    <text evidence="6">The sequence shown here is derived from an EMBL/GenBank/DDBJ whole genome shotgun (WGS) entry which is preliminary data.</text>
</comment>
<evidence type="ECO:0000256" key="3">
    <source>
        <dbReference type="SAM" id="MobiDB-lite"/>
    </source>
</evidence>
<sequence>MHPNPNQKCILFIHLSIYFPSGFSSQMNQEHTTCFEPFRCGSINISYPFWGGRRLPSCGRQGFEIHCNEDVPLLNISSLFYRILEIDFSNHTLKVAREYLWNNSCPSILHNITLNPNLFEFPPSGGRRSHCERLSGGVAIEESSIVDGSSKTGVEPNSAFGLTVPTSLFIRICVGNELFSFSDQSHIPSSSKVTSRNITLYFNCMSNKQEALPNEFSCHRDGVNTINLFKTRDASASPGSEIACSNYISVTLNHASAESLKTPMASTVNVLQRSLTSGFSVKWSPDKDINVRQHCTSPCSKDINVRQRCTSPCSRGVVAAPRSPLVAAPRSADGPPPRSPVAPNEPPVASDAPQSQGILVLAALQNFKSCTL</sequence>
<name>A0A2G9HZX2_9LAMI</name>
<feature type="chain" id="PRO_5013715246" description="Wall-associated receptor kinase galacturonan-binding domain-containing protein" evidence="4">
    <location>
        <begin position="25"/>
        <end position="372"/>
    </location>
</feature>
<dbReference type="GO" id="GO:0016020">
    <property type="term" value="C:membrane"/>
    <property type="evidence" value="ECO:0007669"/>
    <property type="project" value="UniProtKB-SubCell"/>
</dbReference>
<dbReference type="STRING" id="429701.A0A2G9HZX2"/>
<keyword evidence="2 4" id="KW-0732">Signal</keyword>
<feature type="signal peptide" evidence="4">
    <location>
        <begin position="1"/>
        <end position="24"/>
    </location>
</feature>
<dbReference type="PANTHER" id="PTHR33138">
    <property type="entry name" value="OS01G0690200 PROTEIN"/>
    <property type="match status" value="1"/>
</dbReference>
<organism evidence="6 7">
    <name type="scientific">Handroanthus impetiginosus</name>
    <dbReference type="NCBI Taxonomy" id="429701"/>
    <lineage>
        <taxon>Eukaryota</taxon>
        <taxon>Viridiplantae</taxon>
        <taxon>Streptophyta</taxon>
        <taxon>Embryophyta</taxon>
        <taxon>Tracheophyta</taxon>
        <taxon>Spermatophyta</taxon>
        <taxon>Magnoliopsida</taxon>
        <taxon>eudicotyledons</taxon>
        <taxon>Gunneridae</taxon>
        <taxon>Pentapetalae</taxon>
        <taxon>asterids</taxon>
        <taxon>lamiids</taxon>
        <taxon>Lamiales</taxon>
        <taxon>Bignoniaceae</taxon>
        <taxon>Crescentiina</taxon>
        <taxon>Tabebuia alliance</taxon>
        <taxon>Handroanthus</taxon>
    </lineage>
</organism>
<dbReference type="EMBL" id="NKXS01000643">
    <property type="protein sequence ID" value="PIN23043.1"/>
    <property type="molecule type" value="Genomic_DNA"/>
</dbReference>
<comment type="subcellular location">
    <subcellularLocation>
        <location evidence="1">Membrane</location>
        <topology evidence="1">Single-pass membrane protein</topology>
    </subcellularLocation>
</comment>
<dbReference type="InterPro" id="IPR025287">
    <property type="entry name" value="WAK_GUB"/>
</dbReference>
<dbReference type="Pfam" id="PF13947">
    <property type="entry name" value="GUB_WAK_bind"/>
    <property type="match status" value="1"/>
</dbReference>
<gene>
    <name evidence="6" type="ORF">CDL12_04238</name>
</gene>
<keyword evidence="7" id="KW-1185">Reference proteome</keyword>
<evidence type="ECO:0000259" key="5">
    <source>
        <dbReference type="Pfam" id="PF13947"/>
    </source>
</evidence>
<evidence type="ECO:0000256" key="4">
    <source>
        <dbReference type="SAM" id="SignalP"/>
    </source>
</evidence>
<protein>
    <recommendedName>
        <fullName evidence="5">Wall-associated receptor kinase galacturonan-binding domain-containing protein</fullName>
    </recommendedName>
</protein>